<evidence type="ECO:0000259" key="1">
    <source>
        <dbReference type="Pfam" id="PF00534"/>
    </source>
</evidence>
<keyword evidence="3" id="KW-0808">Transferase</keyword>
<dbReference type="InterPro" id="IPR001296">
    <property type="entry name" value="Glyco_trans_1"/>
</dbReference>
<evidence type="ECO:0000313" key="4">
    <source>
        <dbReference type="Proteomes" id="UP000317238"/>
    </source>
</evidence>
<dbReference type="RefSeq" id="WP_165701197.1">
    <property type="nucleotide sequence ID" value="NZ_CP036319.1"/>
</dbReference>
<keyword evidence="4" id="KW-1185">Reference proteome</keyword>
<accession>A0A5C5Y0D6</accession>
<dbReference type="PANTHER" id="PTHR45947">
    <property type="entry name" value="SULFOQUINOVOSYL TRANSFERASE SQD2"/>
    <property type="match status" value="1"/>
</dbReference>
<dbReference type="InterPro" id="IPR050194">
    <property type="entry name" value="Glycosyltransferase_grp1"/>
</dbReference>
<dbReference type="EC" id="2.4.-.-" evidence="3"/>
<reference evidence="3 4" key="1">
    <citation type="submission" date="2019-02" db="EMBL/GenBank/DDBJ databases">
        <title>Deep-cultivation of Planctomycetes and their phenomic and genomic characterization uncovers novel biology.</title>
        <authorList>
            <person name="Wiegand S."/>
            <person name="Jogler M."/>
            <person name="Boedeker C."/>
            <person name="Pinto D."/>
            <person name="Vollmers J."/>
            <person name="Rivas-Marin E."/>
            <person name="Kohn T."/>
            <person name="Peeters S.H."/>
            <person name="Heuer A."/>
            <person name="Rast P."/>
            <person name="Oberbeckmann S."/>
            <person name="Bunk B."/>
            <person name="Jeske O."/>
            <person name="Meyerdierks A."/>
            <person name="Storesund J.E."/>
            <person name="Kallscheuer N."/>
            <person name="Luecker S."/>
            <person name="Lage O.M."/>
            <person name="Pohl T."/>
            <person name="Merkel B.J."/>
            <person name="Hornburger P."/>
            <person name="Mueller R.-W."/>
            <person name="Bruemmer F."/>
            <person name="Labrenz M."/>
            <person name="Spormann A.M."/>
            <person name="Op Den Camp H."/>
            <person name="Overmann J."/>
            <person name="Amann R."/>
            <person name="Jetten M.S.M."/>
            <person name="Mascher T."/>
            <person name="Medema M.H."/>
            <person name="Devos D.P."/>
            <person name="Kaster A.-K."/>
            <person name="Ovreas L."/>
            <person name="Rohde M."/>
            <person name="Galperin M.Y."/>
            <person name="Jogler C."/>
        </authorList>
    </citation>
    <scope>NUCLEOTIDE SEQUENCE [LARGE SCALE GENOMIC DNA]</scope>
    <source>
        <strain evidence="3 4">Pan14r</strain>
    </source>
</reference>
<comment type="caution">
    <text evidence="3">The sequence shown here is derived from an EMBL/GenBank/DDBJ whole genome shotgun (WGS) entry which is preliminary data.</text>
</comment>
<dbReference type="CDD" id="cd03801">
    <property type="entry name" value="GT4_PimA-like"/>
    <property type="match status" value="1"/>
</dbReference>
<sequence>MSKIVFTLKNSRPYGAPKVVCRHAAALASRGHQVTVVVGEEAACESGSLESEMARSGIAVSNQPGLFDNGIGRGVMLVRSLLNELRPDIVISSQLRDTPPVMIAAGISKTPAIAVAQNPLRFPGQSIVGRLKSRVYLESINWNATHVIAVSDFVRDHLRAKCRVADQRIVTVQNGFDFGQFQSVDRSQSHNAIGNLGIGDSTFTIGCVGRIHPQKGLDVLVQAIAKIRAEQHHHDDLAIILVGDEGAGGRAYRSRLENLIRTIGLESQVHFVGFQKDPSQFLAGCDLFIQASRWEGGCPTLSCMEAWAIGVPTLQSDCSGFDHRFTVNEDGFGFKSECIDDLSKQLEKILTLPEERLKEVGRRGRKFLMEHFSWSDAEDQFADVVESVIA</sequence>
<organism evidence="3 4">
    <name type="scientific">Crateriforma conspicua</name>
    <dbReference type="NCBI Taxonomy" id="2527996"/>
    <lineage>
        <taxon>Bacteria</taxon>
        <taxon>Pseudomonadati</taxon>
        <taxon>Planctomycetota</taxon>
        <taxon>Planctomycetia</taxon>
        <taxon>Planctomycetales</taxon>
        <taxon>Planctomycetaceae</taxon>
        <taxon>Crateriforma</taxon>
    </lineage>
</organism>
<dbReference type="Pfam" id="PF13439">
    <property type="entry name" value="Glyco_transf_4"/>
    <property type="match status" value="1"/>
</dbReference>
<proteinExistence type="predicted"/>
<dbReference type="Proteomes" id="UP000317238">
    <property type="component" value="Unassembled WGS sequence"/>
</dbReference>
<protein>
    <submittedName>
        <fullName evidence="3">MurG-like transferase</fullName>
        <ecNumber evidence="3">2.4.-.-</ecNumber>
    </submittedName>
</protein>
<dbReference type="GO" id="GO:0016758">
    <property type="term" value="F:hexosyltransferase activity"/>
    <property type="evidence" value="ECO:0007669"/>
    <property type="project" value="TreeGrafter"/>
</dbReference>
<dbReference type="PANTHER" id="PTHR45947:SF3">
    <property type="entry name" value="SULFOQUINOVOSYL TRANSFERASE SQD2"/>
    <property type="match status" value="1"/>
</dbReference>
<feature type="domain" description="Glycosyltransferase subfamily 4-like N-terminal" evidence="2">
    <location>
        <begin position="15"/>
        <end position="177"/>
    </location>
</feature>
<dbReference type="InterPro" id="IPR028098">
    <property type="entry name" value="Glyco_trans_4-like_N"/>
</dbReference>
<evidence type="ECO:0000259" key="2">
    <source>
        <dbReference type="Pfam" id="PF13439"/>
    </source>
</evidence>
<dbReference type="Gene3D" id="3.40.50.2000">
    <property type="entry name" value="Glycogen Phosphorylase B"/>
    <property type="match status" value="2"/>
</dbReference>
<dbReference type="EMBL" id="SJPL01000001">
    <property type="protein sequence ID" value="TWT68111.1"/>
    <property type="molecule type" value="Genomic_DNA"/>
</dbReference>
<name>A0A5C5Y0D6_9PLAN</name>
<feature type="domain" description="Glycosyl transferase family 1" evidence="1">
    <location>
        <begin position="196"/>
        <end position="366"/>
    </location>
</feature>
<gene>
    <name evidence="3" type="ORF">Pan14r_03500</name>
</gene>
<dbReference type="AlphaFoldDB" id="A0A5C5Y0D6"/>
<dbReference type="Pfam" id="PF00534">
    <property type="entry name" value="Glycos_transf_1"/>
    <property type="match status" value="1"/>
</dbReference>
<evidence type="ECO:0000313" key="3">
    <source>
        <dbReference type="EMBL" id="TWT68111.1"/>
    </source>
</evidence>
<dbReference type="SUPFAM" id="SSF53756">
    <property type="entry name" value="UDP-Glycosyltransferase/glycogen phosphorylase"/>
    <property type="match status" value="1"/>
</dbReference>
<keyword evidence="3" id="KW-0328">Glycosyltransferase</keyword>